<comment type="cofactor">
    <cofactor evidence="1 7">
        <name>Zn(2+)</name>
        <dbReference type="ChEBI" id="CHEBI:29105"/>
    </cofactor>
</comment>
<accession>A0A0H5C489</accession>
<dbReference type="EMBL" id="CDQK01000003">
    <property type="protein sequence ID" value="CEP22741.1"/>
    <property type="molecule type" value="Genomic_DNA"/>
</dbReference>
<dbReference type="InterPro" id="IPR020843">
    <property type="entry name" value="ER"/>
</dbReference>
<feature type="domain" description="Enoyl reductase (ER)" evidence="8">
    <location>
        <begin position="10"/>
        <end position="341"/>
    </location>
</feature>
<proteinExistence type="inferred from homology"/>
<dbReference type="InterPro" id="IPR036291">
    <property type="entry name" value="NAD(P)-bd_dom_sf"/>
</dbReference>
<evidence type="ECO:0000256" key="5">
    <source>
        <dbReference type="ARBA" id="ARBA00023002"/>
    </source>
</evidence>
<dbReference type="InterPro" id="IPR013154">
    <property type="entry name" value="ADH-like_N"/>
</dbReference>
<evidence type="ECO:0000313" key="10">
    <source>
        <dbReference type="Proteomes" id="UP000038830"/>
    </source>
</evidence>
<dbReference type="InterPro" id="IPR011032">
    <property type="entry name" value="GroES-like_sf"/>
</dbReference>
<keyword evidence="6" id="KW-0520">NAD</keyword>
<evidence type="ECO:0000256" key="6">
    <source>
        <dbReference type="ARBA" id="ARBA00023027"/>
    </source>
</evidence>
<evidence type="ECO:0000259" key="8">
    <source>
        <dbReference type="SMART" id="SM00829"/>
    </source>
</evidence>
<dbReference type="Gene3D" id="3.40.50.720">
    <property type="entry name" value="NAD(P)-binding Rossmann-like Domain"/>
    <property type="match status" value="1"/>
</dbReference>
<name>A0A0H5C489_CYBJN</name>
<dbReference type="GO" id="GO:0008270">
    <property type="term" value="F:zinc ion binding"/>
    <property type="evidence" value="ECO:0007669"/>
    <property type="project" value="InterPro"/>
</dbReference>
<evidence type="ECO:0000313" key="9">
    <source>
        <dbReference type="EMBL" id="CEP22741.1"/>
    </source>
</evidence>
<keyword evidence="5" id="KW-0560">Oxidoreductase</keyword>
<dbReference type="GO" id="GO:0003939">
    <property type="term" value="F:L-iditol 2-dehydrogenase (NAD+) activity"/>
    <property type="evidence" value="ECO:0007669"/>
    <property type="project" value="TreeGrafter"/>
</dbReference>
<reference evidence="10" key="1">
    <citation type="journal article" date="2015" name="J. Biotechnol.">
        <title>The structure of the Cyberlindnera jadinii genome and its relation to Candida utilis analyzed by the occurrence of single nucleotide polymorphisms.</title>
        <authorList>
            <person name="Rupp O."/>
            <person name="Brinkrolf K."/>
            <person name="Buerth C."/>
            <person name="Kunigo M."/>
            <person name="Schneider J."/>
            <person name="Jaenicke S."/>
            <person name="Goesmann A."/>
            <person name="Puehler A."/>
            <person name="Jaeger K.-E."/>
            <person name="Ernst J.F."/>
        </authorList>
    </citation>
    <scope>NUCLEOTIDE SEQUENCE [LARGE SCALE GENOMIC DNA]</scope>
    <source>
        <strain evidence="10">ATCC 18201 / CBS 1600 / BCRC 20928 / JCM 3617 / NBRC 0987 / NRRL Y-1542</strain>
    </source>
</reference>
<dbReference type="InterPro" id="IPR045306">
    <property type="entry name" value="SDH-like"/>
</dbReference>
<dbReference type="InterPro" id="IPR002328">
    <property type="entry name" value="ADH_Zn_CS"/>
</dbReference>
<organism evidence="9 10">
    <name type="scientific">Cyberlindnera jadinii (strain ATCC 18201 / CBS 1600 / BCRC 20928 / JCM 3617 / NBRC 0987 / NRRL Y-1542)</name>
    <name type="common">Torula yeast</name>
    <name type="synonym">Candida utilis</name>
    <dbReference type="NCBI Taxonomy" id="983966"/>
    <lineage>
        <taxon>Eukaryota</taxon>
        <taxon>Fungi</taxon>
        <taxon>Dikarya</taxon>
        <taxon>Ascomycota</taxon>
        <taxon>Saccharomycotina</taxon>
        <taxon>Saccharomycetes</taxon>
        <taxon>Phaffomycetales</taxon>
        <taxon>Phaffomycetaceae</taxon>
        <taxon>Cyberlindnera</taxon>
    </lineage>
</organism>
<dbReference type="GO" id="GO:0006062">
    <property type="term" value="P:sorbitol catabolic process"/>
    <property type="evidence" value="ECO:0007669"/>
    <property type="project" value="TreeGrafter"/>
</dbReference>
<dbReference type="FunFam" id="3.40.50.720:FF:000068">
    <property type="entry name" value="Sorbitol dehydrogenase"/>
    <property type="match status" value="1"/>
</dbReference>
<dbReference type="PROSITE" id="PS00059">
    <property type="entry name" value="ADH_ZINC"/>
    <property type="match status" value="1"/>
</dbReference>
<evidence type="ECO:0000256" key="2">
    <source>
        <dbReference type="ARBA" id="ARBA00008072"/>
    </source>
</evidence>
<sequence length="354" mass="38025">MSGNPSVVLKRVGEIVLEERPEPQITDERSVKIAIKRTGICGSDIHYYTHGKIGSFVVESPMVLGHESSGIVVEVGSKVTKCKVGDRVAIEPGVPSRYSDEYKSGHYNLCPHMAFAATPPFDGTLCRYYLSPEDFVVVLPDNVSLDQGAMAEPLSVAVHASKLGGVHFNSSVAVFGAGPVGLLSAACARAMGATQVLVADIFDSKLDIALNMGATHVLNTMNVKDVRSEVEKLLGNYPDVVIEASGAEIAIINGIKILKAGGTFVQVGMGKDLVQFPIGQVAEKELTVKGNFRYCHGDYRDAVALMASGKLNIEPIITHRFAFKNAKDAYDFNLHNGKDVIKTIIEGPEESHKL</sequence>
<protein>
    <submittedName>
        <fullName evidence="9">XYL2 protein</fullName>
    </submittedName>
</protein>
<evidence type="ECO:0000256" key="1">
    <source>
        <dbReference type="ARBA" id="ARBA00001947"/>
    </source>
</evidence>
<dbReference type="SUPFAM" id="SSF51735">
    <property type="entry name" value="NAD(P)-binding Rossmann-fold domains"/>
    <property type="match status" value="1"/>
</dbReference>
<dbReference type="AlphaFoldDB" id="A0A0H5C489"/>
<dbReference type="CDD" id="cd05285">
    <property type="entry name" value="sorbitol_DH"/>
    <property type="match status" value="1"/>
</dbReference>
<dbReference type="Proteomes" id="UP000038830">
    <property type="component" value="Unassembled WGS sequence"/>
</dbReference>
<dbReference type="InterPro" id="IPR013149">
    <property type="entry name" value="ADH-like_C"/>
</dbReference>
<keyword evidence="4 7" id="KW-0862">Zinc</keyword>
<dbReference type="Pfam" id="PF08240">
    <property type="entry name" value="ADH_N"/>
    <property type="match status" value="1"/>
</dbReference>
<evidence type="ECO:0000256" key="3">
    <source>
        <dbReference type="ARBA" id="ARBA00022723"/>
    </source>
</evidence>
<dbReference type="Gene3D" id="3.90.180.10">
    <property type="entry name" value="Medium-chain alcohol dehydrogenases, catalytic domain"/>
    <property type="match status" value="1"/>
</dbReference>
<dbReference type="Pfam" id="PF00107">
    <property type="entry name" value="ADH_zinc_N"/>
    <property type="match status" value="1"/>
</dbReference>
<keyword evidence="3 7" id="KW-0479">Metal-binding</keyword>
<dbReference type="SUPFAM" id="SSF50129">
    <property type="entry name" value="GroES-like"/>
    <property type="match status" value="1"/>
</dbReference>
<evidence type="ECO:0000256" key="7">
    <source>
        <dbReference type="RuleBase" id="RU361277"/>
    </source>
</evidence>
<comment type="similarity">
    <text evidence="2 7">Belongs to the zinc-containing alcohol dehydrogenase family.</text>
</comment>
<gene>
    <name evidence="9" type="primary">XYL2</name>
    <name evidence="9" type="ORF">BN1211_3154</name>
</gene>
<evidence type="ECO:0000256" key="4">
    <source>
        <dbReference type="ARBA" id="ARBA00022833"/>
    </source>
</evidence>
<dbReference type="SMART" id="SM00829">
    <property type="entry name" value="PKS_ER"/>
    <property type="match status" value="1"/>
</dbReference>
<dbReference type="PANTHER" id="PTHR43161:SF9">
    <property type="entry name" value="SORBITOL DEHYDROGENASE"/>
    <property type="match status" value="1"/>
</dbReference>
<dbReference type="PANTHER" id="PTHR43161">
    <property type="entry name" value="SORBITOL DEHYDROGENASE"/>
    <property type="match status" value="1"/>
</dbReference>